<evidence type="ECO:0000259" key="3">
    <source>
        <dbReference type="PROSITE" id="PS50837"/>
    </source>
</evidence>
<dbReference type="PROSITE" id="PS50837">
    <property type="entry name" value="NACHT"/>
    <property type="match status" value="1"/>
</dbReference>
<feature type="domain" description="NACHT" evidence="3">
    <location>
        <begin position="288"/>
        <end position="412"/>
    </location>
</feature>
<dbReference type="SUPFAM" id="SSF52540">
    <property type="entry name" value="P-loop containing nucleoside triphosphate hydrolases"/>
    <property type="match status" value="2"/>
</dbReference>
<dbReference type="Proteomes" id="UP000315868">
    <property type="component" value="Unassembled WGS sequence"/>
</dbReference>
<dbReference type="PANTHER" id="PTHR39638">
    <property type="entry name" value="YCF35"/>
    <property type="match status" value="1"/>
</dbReference>
<keyword evidence="1" id="KW-0175">Coiled coil</keyword>
<sequence length="1073" mass="124057">MVDWLIVWGVTQAAGSLVRSVMQELAIEGAKDYGKEFFKNSLGKVLHLPEKDVQKEAYGKAMKEFLELFQQQLEMTDLEDDQIKNFEKPLKTFIKDDQVKPILGDAFDIDCQILDTLTLAQSWQRLNLPPLPAEFNWEKLGKFYLRKTQEIIQNSEKLRAVFLVKLQNKDSQNIQEIAGVKTDYNLDNYAEGLKKEYGHLKLECLDTTTYEQIKLWRMFVPQNVRRCKQFIPQLYELPKEVLQELVDRGEITQAELEQIQAELERKRREYLNEKLDPVLNIINSSEYPRTVILGDPGAGKSSLLQYLALNWAEKELSHRVLLPLPLLIELRIYARDKNEKKCQNILEFFHQGNLICHLNQLALDDKLKKGQVVVLFDGLDEVFNPQLREEIVTDIKRFSIQYPQVQIIVTSRWLGYKAEELNHAGFEHFMIQDLDKDQIEDFIKRWHDLAFENRDDKTQKQERLQKAIKESKAIRQLAGNPLLLTMMAILNRTQELPRDRSKLYEKASEVLLHQWDFETKEGLIDPELKKYLYNIDLRDKRDILRLVASAMQAGEKGLAANLIYKEELENVLTQYLEKTGINKRDASDLTDLIIKQLRYRNFILCSLGGNAFAFVHRTFLEYFCACEFYERFKNRGLPDGISLEDLKTKVFGEHYSDPVWKEVLCLLMGMLSAEFPKEIAEELISYLIDIEEKDQEFTYLFLAADCYGELRNQSIYVELSQRLLDSLQSLTKSSYRYADTDFKEKPVAKIGAIWQDDPTGWSVLQAIAIEQNYWRGAREAVNQLSRIAKIHSEALVYLQEVARQGEWKAIEALATHWRDNPQTLPIIQQQANKGESEAIQALATHWRDNPQTLPIIQQQANKGEWKAIQALATHWRDNPQTLPIIQQLANSEREIGGLVRVLGRIPIDSEIGAIIETILARKDLDSDIKEMFRELLGRNNFRELRNPDQDSQNKREQDIQNKRGGGGHFSVLTTKITDPEILVKSLQDLGIIVKREADVRGGSNGQRVRADIVAVLEGDYDLGWSRNGEGTFDLIVVFWGVAKKHNSTELINSINAKYAVNKTLKEIKERGLN</sequence>
<dbReference type="Pfam" id="PF05729">
    <property type="entry name" value="NACHT"/>
    <property type="match status" value="1"/>
</dbReference>
<dbReference type="InterPro" id="IPR054569">
    <property type="entry name" value="NNH2"/>
</dbReference>
<proteinExistence type="predicted"/>
<feature type="compositionally biased region" description="Basic and acidic residues" evidence="2">
    <location>
        <begin position="943"/>
        <end position="961"/>
    </location>
</feature>
<organism evidence="4 5">
    <name type="scientific">Microcystis flos-aquae Mf_QC_C_20070823_S10D</name>
    <dbReference type="NCBI Taxonomy" id="2486236"/>
    <lineage>
        <taxon>Bacteria</taxon>
        <taxon>Bacillati</taxon>
        <taxon>Cyanobacteriota</taxon>
        <taxon>Cyanophyceae</taxon>
        <taxon>Oscillatoriophycideae</taxon>
        <taxon>Chroococcales</taxon>
        <taxon>Microcystaceae</taxon>
        <taxon>Microcystis</taxon>
    </lineage>
</organism>
<dbReference type="InterPro" id="IPR027417">
    <property type="entry name" value="P-loop_NTPase"/>
</dbReference>
<dbReference type="AlphaFoldDB" id="A0A552L8I6"/>
<reference evidence="4 5" key="1">
    <citation type="submission" date="2019-01" db="EMBL/GenBank/DDBJ databases">
        <title>Coherence of Microcystis species and biogeography revealed through population genomics.</title>
        <authorList>
            <person name="Perez-Carrascal O.M."/>
            <person name="Terrat Y."/>
            <person name="Giani A."/>
            <person name="Fortin N."/>
            <person name="Tromas N."/>
            <person name="Shapiro B.J."/>
        </authorList>
    </citation>
    <scope>NUCLEOTIDE SEQUENCE [LARGE SCALE GENOMIC DNA]</scope>
    <source>
        <strain evidence="4">Mf_QC_C_20070823_S10D</strain>
    </source>
</reference>
<feature type="coiled-coil region" evidence="1">
    <location>
        <begin position="242"/>
        <end position="276"/>
    </location>
</feature>
<dbReference type="Gene3D" id="3.40.50.300">
    <property type="entry name" value="P-loop containing nucleotide triphosphate hydrolases"/>
    <property type="match status" value="1"/>
</dbReference>
<dbReference type="Pfam" id="PF22734">
    <property type="entry name" value="NNH2"/>
    <property type="match status" value="1"/>
</dbReference>
<evidence type="ECO:0000313" key="4">
    <source>
        <dbReference type="EMBL" id="TRV16520.1"/>
    </source>
</evidence>
<dbReference type="InterPro" id="IPR007111">
    <property type="entry name" value="NACHT_NTPase"/>
</dbReference>
<dbReference type="Pfam" id="PF06868">
    <property type="entry name" value="DUF1257"/>
    <property type="match status" value="1"/>
</dbReference>
<gene>
    <name evidence="4" type="ORF">EWV45_00525</name>
</gene>
<feature type="region of interest" description="Disordered" evidence="2">
    <location>
        <begin position="943"/>
        <end position="966"/>
    </location>
</feature>
<name>A0A552L8I6_9CHRO</name>
<evidence type="ECO:0000256" key="1">
    <source>
        <dbReference type="SAM" id="Coils"/>
    </source>
</evidence>
<dbReference type="PANTHER" id="PTHR39638:SF2">
    <property type="entry name" value="YCF35"/>
    <property type="match status" value="1"/>
</dbReference>
<accession>A0A552L8I6</accession>
<dbReference type="EMBL" id="SFAM01000005">
    <property type="protein sequence ID" value="TRV16520.1"/>
    <property type="molecule type" value="Genomic_DNA"/>
</dbReference>
<comment type="caution">
    <text evidence="4">The sequence shown here is derived from an EMBL/GenBank/DDBJ whole genome shotgun (WGS) entry which is preliminary data.</text>
</comment>
<dbReference type="InterPro" id="IPR009666">
    <property type="entry name" value="Uncharacterised_Ycf35"/>
</dbReference>
<evidence type="ECO:0000313" key="5">
    <source>
        <dbReference type="Proteomes" id="UP000315868"/>
    </source>
</evidence>
<evidence type="ECO:0000256" key="2">
    <source>
        <dbReference type="SAM" id="MobiDB-lite"/>
    </source>
</evidence>
<protein>
    <submittedName>
        <fullName evidence="4">DUF1257 domain-containing protein</fullName>
    </submittedName>
</protein>